<organism evidence="2 3">
    <name type="scientific">Schaalia hyovaginalis</name>
    <dbReference type="NCBI Taxonomy" id="29316"/>
    <lineage>
        <taxon>Bacteria</taxon>
        <taxon>Bacillati</taxon>
        <taxon>Actinomycetota</taxon>
        <taxon>Actinomycetes</taxon>
        <taxon>Actinomycetales</taxon>
        <taxon>Actinomycetaceae</taxon>
        <taxon>Schaalia</taxon>
    </lineage>
</organism>
<dbReference type="EMBL" id="JACHMK010000001">
    <property type="protein sequence ID" value="MBB6335664.1"/>
    <property type="molecule type" value="Genomic_DNA"/>
</dbReference>
<dbReference type="Proteomes" id="UP000617426">
    <property type="component" value="Unassembled WGS sequence"/>
</dbReference>
<gene>
    <name evidence="2" type="ORF">HD592_002229</name>
</gene>
<evidence type="ECO:0000313" key="3">
    <source>
        <dbReference type="Proteomes" id="UP000617426"/>
    </source>
</evidence>
<feature type="domain" description="DUF6900" evidence="1">
    <location>
        <begin position="11"/>
        <end position="58"/>
    </location>
</feature>
<keyword evidence="3" id="KW-1185">Reference proteome</keyword>
<sequence>MNHQISEKELNTKLEALAQEFGFETLKARNSDDLDFVEVSVWGLRELLAAAYQAGLKDAHAGVSAVAETTGVFQARICTLDGWQTVGTASTKREALALAEAACTKAGLDPEYCTTARQIA</sequence>
<name>A0A923E497_9ACTO</name>
<accession>A0A923E497</accession>
<evidence type="ECO:0000313" key="2">
    <source>
        <dbReference type="EMBL" id="MBB6335664.1"/>
    </source>
</evidence>
<evidence type="ECO:0000259" key="1">
    <source>
        <dbReference type="Pfam" id="PF21841"/>
    </source>
</evidence>
<dbReference type="InterPro" id="IPR054195">
    <property type="entry name" value="DUF6900"/>
</dbReference>
<proteinExistence type="predicted"/>
<protein>
    <recommendedName>
        <fullName evidence="1">DUF6900 domain-containing protein</fullName>
    </recommendedName>
</protein>
<dbReference type="RefSeq" id="WP_184454705.1">
    <property type="nucleotide sequence ID" value="NZ_JACHMK010000001.1"/>
</dbReference>
<comment type="caution">
    <text evidence="2">The sequence shown here is derived from an EMBL/GenBank/DDBJ whole genome shotgun (WGS) entry which is preliminary data.</text>
</comment>
<dbReference type="Pfam" id="PF21841">
    <property type="entry name" value="DUF6900"/>
    <property type="match status" value="1"/>
</dbReference>
<dbReference type="AlphaFoldDB" id="A0A923E497"/>
<reference evidence="2" key="1">
    <citation type="submission" date="2020-08" db="EMBL/GenBank/DDBJ databases">
        <title>Sequencing the genomes of 1000 actinobacteria strains.</title>
        <authorList>
            <person name="Klenk H.-P."/>
        </authorList>
    </citation>
    <scope>NUCLEOTIDE SEQUENCE</scope>
    <source>
        <strain evidence="2">DSM 10695</strain>
    </source>
</reference>